<feature type="compositionally biased region" description="Pro residues" evidence="1">
    <location>
        <begin position="70"/>
        <end position="81"/>
    </location>
</feature>
<dbReference type="EMBL" id="VSRR010008112">
    <property type="protein sequence ID" value="MPC48107.1"/>
    <property type="molecule type" value="Genomic_DNA"/>
</dbReference>
<evidence type="ECO:0000313" key="2">
    <source>
        <dbReference type="EMBL" id="MPC48107.1"/>
    </source>
</evidence>
<protein>
    <submittedName>
        <fullName evidence="2">Uncharacterized protein</fullName>
    </submittedName>
</protein>
<reference evidence="2 3" key="1">
    <citation type="submission" date="2019-05" db="EMBL/GenBank/DDBJ databases">
        <title>Another draft genome of Portunus trituberculatus and its Hox gene families provides insights of decapod evolution.</title>
        <authorList>
            <person name="Jeong J.-H."/>
            <person name="Song I."/>
            <person name="Kim S."/>
            <person name="Choi T."/>
            <person name="Kim D."/>
            <person name="Ryu S."/>
            <person name="Kim W."/>
        </authorList>
    </citation>
    <scope>NUCLEOTIDE SEQUENCE [LARGE SCALE GENOMIC DNA]</scope>
    <source>
        <tissue evidence="2">Muscle</tissue>
    </source>
</reference>
<keyword evidence="3" id="KW-1185">Reference proteome</keyword>
<sequence length="121" mass="12519">MVVVVVVVTGQHGRAGRPCGGRVGGQRCAAPMERVRGGPRREGHAAPSSTPPVGLIACCPPLQLSQRSPFPSPPGHTPPQLTPCNPFSLVHNMPLAHSAHHGSQPLYSGSQYALTGPVSIP</sequence>
<dbReference type="AlphaFoldDB" id="A0A5B7FRV7"/>
<name>A0A5B7FRV7_PORTR</name>
<feature type="region of interest" description="Disordered" evidence="1">
    <location>
        <begin position="34"/>
        <end position="53"/>
    </location>
</feature>
<proteinExistence type="predicted"/>
<feature type="region of interest" description="Disordered" evidence="1">
    <location>
        <begin position="66"/>
        <end position="85"/>
    </location>
</feature>
<dbReference type="Proteomes" id="UP000324222">
    <property type="component" value="Unassembled WGS sequence"/>
</dbReference>
<comment type="caution">
    <text evidence="2">The sequence shown here is derived from an EMBL/GenBank/DDBJ whole genome shotgun (WGS) entry which is preliminary data.</text>
</comment>
<evidence type="ECO:0000256" key="1">
    <source>
        <dbReference type="SAM" id="MobiDB-lite"/>
    </source>
</evidence>
<accession>A0A5B7FRV7</accession>
<evidence type="ECO:0000313" key="3">
    <source>
        <dbReference type="Proteomes" id="UP000324222"/>
    </source>
</evidence>
<organism evidence="2 3">
    <name type="scientific">Portunus trituberculatus</name>
    <name type="common">Swimming crab</name>
    <name type="synonym">Neptunus trituberculatus</name>
    <dbReference type="NCBI Taxonomy" id="210409"/>
    <lineage>
        <taxon>Eukaryota</taxon>
        <taxon>Metazoa</taxon>
        <taxon>Ecdysozoa</taxon>
        <taxon>Arthropoda</taxon>
        <taxon>Crustacea</taxon>
        <taxon>Multicrustacea</taxon>
        <taxon>Malacostraca</taxon>
        <taxon>Eumalacostraca</taxon>
        <taxon>Eucarida</taxon>
        <taxon>Decapoda</taxon>
        <taxon>Pleocyemata</taxon>
        <taxon>Brachyura</taxon>
        <taxon>Eubrachyura</taxon>
        <taxon>Portunoidea</taxon>
        <taxon>Portunidae</taxon>
        <taxon>Portuninae</taxon>
        <taxon>Portunus</taxon>
    </lineage>
</organism>
<gene>
    <name evidence="2" type="ORF">E2C01_041873</name>
</gene>
<feature type="compositionally biased region" description="Basic and acidic residues" evidence="1">
    <location>
        <begin position="34"/>
        <end position="44"/>
    </location>
</feature>